<reference evidence="4 5" key="1">
    <citation type="submission" date="2020-08" db="EMBL/GenBank/DDBJ databases">
        <title>Genome public.</title>
        <authorList>
            <person name="Liu C."/>
            <person name="Sun Q."/>
        </authorList>
    </citation>
    <scope>NUCLEOTIDE SEQUENCE [LARGE SCALE GENOMIC DNA]</scope>
    <source>
        <strain evidence="4 5">NSJ-43</strain>
    </source>
</reference>
<evidence type="ECO:0000313" key="4">
    <source>
        <dbReference type="EMBL" id="MBC5681620.1"/>
    </source>
</evidence>
<evidence type="ECO:0000256" key="1">
    <source>
        <dbReference type="ARBA" id="ARBA00022676"/>
    </source>
</evidence>
<feature type="domain" description="Glycosyltransferase 2-like" evidence="3">
    <location>
        <begin position="9"/>
        <end position="130"/>
    </location>
</feature>
<dbReference type="SUPFAM" id="SSF53448">
    <property type="entry name" value="Nucleotide-diphospho-sugar transferases"/>
    <property type="match status" value="1"/>
</dbReference>
<accession>A0ABR7G2F9</accession>
<dbReference type="PANTHER" id="PTHR22916:SF51">
    <property type="entry name" value="GLYCOSYLTRANSFERASE EPSH-RELATED"/>
    <property type="match status" value="1"/>
</dbReference>
<dbReference type="RefSeq" id="WP_186837285.1">
    <property type="nucleotide sequence ID" value="NZ_JACOPD010000009.1"/>
</dbReference>
<dbReference type="Proteomes" id="UP000628463">
    <property type="component" value="Unassembled WGS sequence"/>
</dbReference>
<protein>
    <submittedName>
        <fullName evidence="4">Glycosyltransferase</fullName>
    </submittedName>
</protein>
<keyword evidence="2" id="KW-0808">Transferase</keyword>
<dbReference type="Gene3D" id="3.90.550.10">
    <property type="entry name" value="Spore Coat Polysaccharide Biosynthesis Protein SpsA, Chain A"/>
    <property type="match status" value="1"/>
</dbReference>
<keyword evidence="1" id="KW-0328">Glycosyltransferase</keyword>
<dbReference type="CDD" id="cd00761">
    <property type="entry name" value="Glyco_tranf_GTA_type"/>
    <property type="match status" value="1"/>
</dbReference>
<comment type="caution">
    <text evidence="4">The sequence shown here is derived from an EMBL/GenBank/DDBJ whole genome shotgun (WGS) entry which is preliminary data.</text>
</comment>
<organism evidence="4 5">
    <name type="scientific">Lachnospira hominis</name>
    <name type="common">ex Liu et al. 2021</name>
    <dbReference type="NCBI Taxonomy" id="2763051"/>
    <lineage>
        <taxon>Bacteria</taxon>
        <taxon>Bacillati</taxon>
        <taxon>Bacillota</taxon>
        <taxon>Clostridia</taxon>
        <taxon>Lachnospirales</taxon>
        <taxon>Lachnospiraceae</taxon>
        <taxon>Lachnospira</taxon>
    </lineage>
</organism>
<keyword evidence="5" id="KW-1185">Reference proteome</keyword>
<gene>
    <name evidence="4" type="ORF">H8S01_11720</name>
</gene>
<dbReference type="InterPro" id="IPR029044">
    <property type="entry name" value="Nucleotide-diphossugar_trans"/>
</dbReference>
<dbReference type="PANTHER" id="PTHR22916">
    <property type="entry name" value="GLYCOSYLTRANSFERASE"/>
    <property type="match status" value="1"/>
</dbReference>
<sequence length="343" mass="40033">MGNSKVDLSIIVPCFNVEKYVARCIDSLINQTLDNTIYEIILVDDASTDCTWKIITEYEKKYPDMIIAVHCDENGRQGKARNVGLEYASGEYIGYIDSDDWIDSDMYEIMLSEIMNYSGDIVHCNYIRDDGIGKMDCNSSGNIQRLLVDTQSKRGEFIVSGCIGYGCVTDVIKKSILVENNIQFPEKIAYEDLFWRSIVYLYVKKISLIDKKFYHYYINPQSTVLKKNDDYHLDLMKINELKYNEYIRRGFLKLYRDELEFDMLDTWYLGMIKTLAFRFDKPPYSEFIKLKSIFNKLMPEAALNKYIEGQFNEMQKLLISLLNVDVSETDFYNVINICRKTGV</sequence>
<evidence type="ECO:0000256" key="2">
    <source>
        <dbReference type="ARBA" id="ARBA00022679"/>
    </source>
</evidence>
<evidence type="ECO:0000259" key="3">
    <source>
        <dbReference type="Pfam" id="PF00535"/>
    </source>
</evidence>
<dbReference type="EMBL" id="JACOPD010000009">
    <property type="protein sequence ID" value="MBC5681620.1"/>
    <property type="molecule type" value="Genomic_DNA"/>
</dbReference>
<dbReference type="InterPro" id="IPR001173">
    <property type="entry name" value="Glyco_trans_2-like"/>
</dbReference>
<proteinExistence type="predicted"/>
<evidence type="ECO:0000313" key="5">
    <source>
        <dbReference type="Proteomes" id="UP000628463"/>
    </source>
</evidence>
<dbReference type="Pfam" id="PF00535">
    <property type="entry name" value="Glycos_transf_2"/>
    <property type="match status" value="1"/>
</dbReference>
<name>A0ABR7G2F9_9FIRM</name>